<name>A0AAD6TLZ4_9AGAR</name>
<dbReference type="AlphaFoldDB" id="A0AAD6TLZ4"/>
<protein>
    <recommendedName>
        <fullName evidence="6">DUF3328 domain containing protein</fullName>
    </recommendedName>
</protein>
<dbReference type="PANTHER" id="PTHR33365:SF4">
    <property type="entry name" value="CYCLOCHLOROTINE BIOSYNTHESIS PROTEIN O"/>
    <property type="match status" value="1"/>
</dbReference>
<comment type="pathway">
    <text evidence="1">Mycotoxin biosynthesis.</text>
</comment>
<dbReference type="Pfam" id="PF11807">
    <property type="entry name" value="UstYa"/>
    <property type="match status" value="1"/>
</dbReference>
<feature type="region of interest" description="Disordered" evidence="3">
    <location>
        <begin position="442"/>
        <end position="549"/>
    </location>
</feature>
<dbReference type="InterPro" id="IPR021765">
    <property type="entry name" value="UstYa-like"/>
</dbReference>
<feature type="compositionally biased region" description="Basic and acidic residues" evidence="3">
    <location>
        <begin position="506"/>
        <end position="534"/>
    </location>
</feature>
<evidence type="ECO:0000256" key="2">
    <source>
        <dbReference type="ARBA" id="ARBA00035112"/>
    </source>
</evidence>
<dbReference type="GO" id="GO:0043386">
    <property type="term" value="P:mycotoxin biosynthetic process"/>
    <property type="evidence" value="ECO:0007669"/>
    <property type="project" value="InterPro"/>
</dbReference>
<dbReference type="EMBL" id="JARJCN010000128">
    <property type="protein sequence ID" value="KAJ7070440.1"/>
    <property type="molecule type" value="Genomic_DNA"/>
</dbReference>
<evidence type="ECO:0008006" key="6">
    <source>
        <dbReference type="Google" id="ProtNLM"/>
    </source>
</evidence>
<accession>A0AAD6TLZ4</accession>
<sequence length="549" mass="60336">MPMPSFSSKSKKGNSETKYVPLAEEAPLMEGSDSDLSLPRQPTQSARIWFPWLLSAVLLALLVASLTIHPKSTPEHSHSVASFERGFETELVPAKSHIRLHNVKYRGTPQFGADGEEYINYLPGEVKYVGKPSDEIDEAWNQLTTRRFFLLSAEEAEAQWGAGYTKYWNDRWNGYAASLDLFHSLHCLDHIRKSLYPDHYHQHKLHGDIHNGHCIDHIRQQLMCQGDLTPLPSQRFENVNKNYLDSDRTHTCRDFSKIREFVHMRYNASLTGNEVPTGHYAPGHEGTSSFGPPREHSAPWIHGCFCARGTRQDHWTREQQDDGTVADDRLLAERLATLLTASLSACAFRVAVAAARPTAAALATLIAPGKPLSTRLSADAKSAASGAACCTDARAGRTPSRQRPWPFAHPADRTWPLQLRAKLQLAAARGTTALDKFERAVPSASPLDRARPARSRKDRAAGTALLFGPARRAPDGLELARRPRNPAGEECSDGGGAAVRRGGSGRARDGSGRARDGVRRELRTAAAEVARREGLSGAAGGRFAPRPCC</sequence>
<gene>
    <name evidence="4" type="ORF">B0H15DRAFT_1027710</name>
</gene>
<evidence type="ECO:0000256" key="3">
    <source>
        <dbReference type="SAM" id="MobiDB-lite"/>
    </source>
</evidence>
<organism evidence="4 5">
    <name type="scientific">Mycena belliarum</name>
    <dbReference type="NCBI Taxonomy" id="1033014"/>
    <lineage>
        <taxon>Eukaryota</taxon>
        <taxon>Fungi</taxon>
        <taxon>Dikarya</taxon>
        <taxon>Basidiomycota</taxon>
        <taxon>Agaricomycotina</taxon>
        <taxon>Agaricomycetes</taxon>
        <taxon>Agaricomycetidae</taxon>
        <taxon>Agaricales</taxon>
        <taxon>Marasmiineae</taxon>
        <taxon>Mycenaceae</taxon>
        <taxon>Mycena</taxon>
    </lineage>
</organism>
<dbReference type="PANTHER" id="PTHR33365">
    <property type="entry name" value="YALI0B05434P"/>
    <property type="match status" value="1"/>
</dbReference>
<feature type="compositionally biased region" description="Basic and acidic residues" evidence="3">
    <location>
        <begin position="472"/>
        <end position="481"/>
    </location>
</feature>
<feature type="compositionally biased region" description="Gly residues" evidence="3">
    <location>
        <begin position="493"/>
        <end position="505"/>
    </location>
</feature>
<comment type="caution">
    <text evidence="4">The sequence shown here is derived from an EMBL/GenBank/DDBJ whole genome shotgun (WGS) entry which is preliminary data.</text>
</comment>
<evidence type="ECO:0000256" key="1">
    <source>
        <dbReference type="ARBA" id="ARBA00004685"/>
    </source>
</evidence>
<evidence type="ECO:0000313" key="5">
    <source>
        <dbReference type="Proteomes" id="UP001222325"/>
    </source>
</evidence>
<keyword evidence="5" id="KW-1185">Reference proteome</keyword>
<proteinExistence type="inferred from homology"/>
<comment type="similarity">
    <text evidence="2">Belongs to the ustYa family.</text>
</comment>
<dbReference type="Proteomes" id="UP001222325">
    <property type="component" value="Unassembled WGS sequence"/>
</dbReference>
<reference evidence="4" key="1">
    <citation type="submission" date="2023-03" db="EMBL/GenBank/DDBJ databases">
        <title>Massive genome expansion in bonnet fungi (Mycena s.s.) driven by repeated elements and novel gene families across ecological guilds.</title>
        <authorList>
            <consortium name="Lawrence Berkeley National Laboratory"/>
            <person name="Harder C.B."/>
            <person name="Miyauchi S."/>
            <person name="Viragh M."/>
            <person name="Kuo A."/>
            <person name="Thoen E."/>
            <person name="Andreopoulos B."/>
            <person name="Lu D."/>
            <person name="Skrede I."/>
            <person name="Drula E."/>
            <person name="Henrissat B."/>
            <person name="Morin E."/>
            <person name="Kohler A."/>
            <person name="Barry K."/>
            <person name="LaButti K."/>
            <person name="Morin E."/>
            <person name="Salamov A."/>
            <person name="Lipzen A."/>
            <person name="Mereny Z."/>
            <person name="Hegedus B."/>
            <person name="Baldrian P."/>
            <person name="Stursova M."/>
            <person name="Weitz H."/>
            <person name="Taylor A."/>
            <person name="Grigoriev I.V."/>
            <person name="Nagy L.G."/>
            <person name="Martin F."/>
            <person name="Kauserud H."/>
        </authorList>
    </citation>
    <scope>NUCLEOTIDE SEQUENCE</scope>
    <source>
        <strain evidence="4">CBHHK173m</strain>
    </source>
</reference>
<evidence type="ECO:0000313" key="4">
    <source>
        <dbReference type="EMBL" id="KAJ7070440.1"/>
    </source>
</evidence>